<dbReference type="EMBL" id="JACFXU010000017">
    <property type="protein sequence ID" value="MBA6413974.1"/>
    <property type="molecule type" value="Genomic_DNA"/>
</dbReference>
<evidence type="ECO:0000313" key="2">
    <source>
        <dbReference type="EMBL" id="MBA6413974.1"/>
    </source>
</evidence>
<comment type="caution">
    <text evidence="2">The sequence shown here is derived from an EMBL/GenBank/DDBJ whole genome shotgun (WGS) entry which is preliminary data.</text>
</comment>
<sequence>MYGSSSSSGSYGTSETRGYESSTGNRYEYDLSDPGDQIEYSIDPDAQMRDSSSVNPTRELDRGLGEYGGGIYD</sequence>
<feature type="region of interest" description="Disordered" evidence="1">
    <location>
        <begin position="1"/>
        <end position="73"/>
    </location>
</feature>
<accession>A0A7W2YKQ7</accession>
<dbReference type="Proteomes" id="UP000539350">
    <property type="component" value="Unassembled WGS sequence"/>
</dbReference>
<feature type="compositionally biased region" description="Polar residues" evidence="1">
    <location>
        <begin position="15"/>
        <end position="25"/>
    </location>
</feature>
<name>A0A7W2YKQ7_9GAMM</name>
<reference evidence="2 3" key="1">
    <citation type="submission" date="2020-07" db="EMBL/GenBank/DDBJ databases">
        <title>Halieaceae bacterium, F7430, whole genome shotgun sequencing project.</title>
        <authorList>
            <person name="Jiang S."/>
            <person name="Liu Z.W."/>
            <person name="Du Z.J."/>
        </authorList>
    </citation>
    <scope>NUCLEOTIDE SEQUENCE [LARGE SCALE GENOMIC DNA]</scope>
    <source>
        <strain evidence="2 3">F7430</strain>
    </source>
</reference>
<gene>
    <name evidence="2" type="ORF">H2508_12710</name>
</gene>
<dbReference type="AlphaFoldDB" id="A0A7W2YKQ7"/>
<feature type="compositionally biased region" description="Low complexity" evidence="1">
    <location>
        <begin position="1"/>
        <end position="14"/>
    </location>
</feature>
<protein>
    <submittedName>
        <fullName evidence="2">Uncharacterized protein</fullName>
    </submittedName>
</protein>
<organism evidence="2 3">
    <name type="scientific">Sediminihaliea albiluteola</name>
    <dbReference type="NCBI Taxonomy" id="2758564"/>
    <lineage>
        <taxon>Bacteria</taxon>
        <taxon>Pseudomonadati</taxon>
        <taxon>Pseudomonadota</taxon>
        <taxon>Gammaproteobacteria</taxon>
        <taxon>Cellvibrionales</taxon>
        <taxon>Halieaceae</taxon>
        <taxon>Sediminihaliea</taxon>
    </lineage>
</organism>
<keyword evidence="3" id="KW-1185">Reference proteome</keyword>
<proteinExistence type="predicted"/>
<evidence type="ECO:0000256" key="1">
    <source>
        <dbReference type="SAM" id="MobiDB-lite"/>
    </source>
</evidence>
<evidence type="ECO:0000313" key="3">
    <source>
        <dbReference type="Proteomes" id="UP000539350"/>
    </source>
</evidence>